<dbReference type="EMBL" id="JAACJO010000008">
    <property type="protein sequence ID" value="KAF5354688.1"/>
    <property type="molecule type" value="Genomic_DNA"/>
</dbReference>
<dbReference type="InterPro" id="IPR036691">
    <property type="entry name" value="Endo/exonu/phosph_ase_sf"/>
</dbReference>
<comment type="cofactor">
    <cofactor evidence="1">
        <name>Mn(2+)</name>
        <dbReference type="ChEBI" id="CHEBI:29035"/>
    </cofactor>
</comment>
<evidence type="ECO:0000256" key="5">
    <source>
        <dbReference type="ARBA" id="ARBA00022723"/>
    </source>
</evidence>
<comment type="subcellular location">
    <subcellularLocation>
        <location evidence="3">Nucleus</location>
    </subcellularLocation>
</comment>
<evidence type="ECO:0000256" key="4">
    <source>
        <dbReference type="ARBA" id="ARBA00022722"/>
    </source>
</evidence>
<evidence type="ECO:0000256" key="6">
    <source>
        <dbReference type="ARBA" id="ARBA00022763"/>
    </source>
</evidence>
<dbReference type="AlphaFoldDB" id="A0A8H5FZT5"/>
<dbReference type="GO" id="GO:0046872">
    <property type="term" value="F:metal ion binding"/>
    <property type="evidence" value="ECO:0007669"/>
    <property type="project" value="UniProtKB-KW"/>
</dbReference>
<comment type="caution">
    <text evidence="11">The sequence shown here is derived from an EMBL/GenBank/DDBJ whole genome shotgun (WGS) entry which is preliminary data.</text>
</comment>
<keyword evidence="8" id="KW-0460">Magnesium</keyword>
<keyword evidence="6" id="KW-0227">DNA damage</keyword>
<dbReference type="GO" id="GO:0070260">
    <property type="term" value="F:5'-tyrosyl-DNA phosphodiesterase activity"/>
    <property type="evidence" value="ECO:0007669"/>
    <property type="project" value="TreeGrafter"/>
</dbReference>
<evidence type="ECO:0000313" key="12">
    <source>
        <dbReference type="Proteomes" id="UP000559027"/>
    </source>
</evidence>
<keyword evidence="10" id="KW-0539">Nucleus</keyword>
<evidence type="ECO:0000256" key="3">
    <source>
        <dbReference type="ARBA" id="ARBA00004123"/>
    </source>
</evidence>
<dbReference type="Proteomes" id="UP000559027">
    <property type="component" value="Unassembled WGS sequence"/>
</dbReference>
<reference evidence="11 12" key="1">
    <citation type="journal article" date="2020" name="ISME J.">
        <title>Uncovering the hidden diversity of litter-decomposition mechanisms in mushroom-forming fungi.</title>
        <authorList>
            <person name="Floudas D."/>
            <person name="Bentzer J."/>
            <person name="Ahren D."/>
            <person name="Johansson T."/>
            <person name="Persson P."/>
            <person name="Tunlid A."/>
        </authorList>
    </citation>
    <scope>NUCLEOTIDE SEQUENCE [LARGE SCALE GENOMIC DNA]</scope>
    <source>
        <strain evidence="11 12">CBS 146.42</strain>
    </source>
</reference>
<keyword evidence="4" id="KW-0540">Nuclease</keyword>
<sequence>MSRGRFLEIPSQISQRSRSLSPSFQQSNPFFPLSAQDGSLYRHTDANGWRPFPIPRSAFGVVELDHTIPKFQVITWNIEFSAPHIEERTNGILDYIWNYTLELNSQTLGRIPTILLFQEVSAEAFLAFLSHPFIRFNYDLTDINRRNFDSHYGTITCIPRPLTPFVTAINRVPFENSIMGRDALIIDLDLPHFPSFRHSFPYRPNISRIRICNTHLESLRGRGDSARPKQLQHISQLLFSADGGLVAGDMNAIAPTDDPAPSALGFADAWEVVHPQAFPVDGHTWGYQPPSRRYPPRRLDKVLFLGNLTPVSIERLGVGRRVEAEGSSAWLSDHYGLLAQFTVG</sequence>
<name>A0A8H5FZT5_9AGAR</name>
<accession>A0A8H5FZT5</accession>
<dbReference type="CDD" id="cd09080">
    <property type="entry name" value="TDP2"/>
    <property type="match status" value="1"/>
</dbReference>
<evidence type="ECO:0000256" key="7">
    <source>
        <dbReference type="ARBA" id="ARBA00022801"/>
    </source>
</evidence>
<keyword evidence="5" id="KW-0479">Metal-binding</keyword>
<dbReference type="GO" id="GO:0006302">
    <property type="term" value="P:double-strand break repair"/>
    <property type="evidence" value="ECO:0007669"/>
    <property type="project" value="TreeGrafter"/>
</dbReference>
<evidence type="ECO:0000256" key="8">
    <source>
        <dbReference type="ARBA" id="ARBA00022842"/>
    </source>
</evidence>
<evidence type="ECO:0000256" key="10">
    <source>
        <dbReference type="ARBA" id="ARBA00023242"/>
    </source>
</evidence>
<dbReference type="SUPFAM" id="SSF56219">
    <property type="entry name" value="DNase I-like"/>
    <property type="match status" value="1"/>
</dbReference>
<organism evidence="11 12">
    <name type="scientific">Leucocoprinus leucothites</name>
    <dbReference type="NCBI Taxonomy" id="201217"/>
    <lineage>
        <taxon>Eukaryota</taxon>
        <taxon>Fungi</taxon>
        <taxon>Dikarya</taxon>
        <taxon>Basidiomycota</taxon>
        <taxon>Agaricomycotina</taxon>
        <taxon>Agaricomycetes</taxon>
        <taxon>Agaricomycetidae</taxon>
        <taxon>Agaricales</taxon>
        <taxon>Agaricineae</taxon>
        <taxon>Agaricaceae</taxon>
        <taxon>Leucocoprinus</taxon>
    </lineage>
</organism>
<dbReference type="GO" id="GO:0005737">
    <property type="term" value="C:cytoplasm"/>
    <property type="evidence" value="ECO:0007669"/>
    <property type="project" value="TreeGrafter"/>
</dbReference>
<dbReference type="Gene3D" id="3.60.10.10">
    <property type="entry name" value="Endonuclease/exonuclease/phosphatase"/>
    <property type="match status" value="1"/>
</dbReference>
<evidence type="ECO:0000256" key="2">
    <source>
        <dbReference type="ARBA" id="ARBA00001946"/>
    </source>
</evidence>
<protein>
    <recommendedName>
        <fullName evidence="13">Endonuclease/exonuclease/phosphatase domain-containing protein</fullName>
    </recommendedName>
</protein>
<keyword evidence="9" id="KW-0234">DNA repair</keyword>
<evidence type="ECO:0000313" key="11">
    <source>
        <dbReference type="EMBL" id="KAF5354688.1"/>
    </source>
</evidence>
<dbReference type="GO" id="GO:0003697">
    <property type="term" value="F:single-stranded DNA binding"/>
    <property type="evidence" value="ECO:0007669"/>
    <property type="project" value="TreeGrafter"/>
</dbReference>
<evidence type="ECO:0000256" key="9">
    <source>
        <dbReference type="ARBA" id="ARBA00023204"/>
    </source>
</evidence>
<dbReference type="PANTHER" id="PTHR15822:SF4">
    <property type="entry name" value="TYROSYL-DNA PHOSPHODIESTERASE 2"/>
    <property type="match status" value="1"/>
</dbReference>
<comment type="cofactor">
    <cofactor evidence="2">
        <name>Mg(2+)</name>
        <dbReference type="ChEBI" id="CHEBI:18420"/>
    </cofactor>
</comment>
<dbReference type="PANTHER" id="PTHR15822">
    <property type="entry name" value="TRAF AND TNF RECEPTOR-ASSOCIATED PROTEIN"/>
    <property type="match status" value="1"/>
</dbReference>
<proteinExistence type="predicted"/>
<keyword evidence="7" id="KW-0378">Hydrolase</keyword>
<dbReference type="GO" id="GO:0004518">
    <property type="term" value="F:nuclease activity"/>
    <property type="evidence" value="ECO:0007669"/>
    <property type="project" value="UniProtKB-KW"/>
</dbReference>
<dbReference type="GO" id="GO:0005634">
    <property type="term" value="C:nucleus"/>
    <property type="evidence" value="ECO:0007669"/>
    <property type="project" value="UniProtKB-SubCell"/>
</dbReference>
<dbReference type="InterPro" id="IPR051547">
    <property type="entry name" value="TDP2-like"/>
</dbReference>
<evidence type="ECO:0000256" key="1">
    <source>
        <dbReference type="ARBA" id="ARBA00001936"/>
    </source>
</evidence>
<keyword evidence="12" id="KW-1185">Reference proteome</keyword>
<evidence type="ECO:0008006" key="13">
    <source>
        <dbReference type="Google" id="ProtNLM"/>
    </source>
</evidence>
<gene>
    <name evidence="11" type="ORF">D9756_005493</name>
</gene>
<dbReference type="OrthoDB" id="9975959at2759"/>